<feature type="coiled-coil region" evidence="1">
    <location>
        <begin position="111"/>
        <end position="180"/>
    </location>
</feature>
<feature type="region of interest" description="Disordered" evidence="2">
    <location>
        <begin position="522"/>
        <end position="615"/>
    </location>
</feature>
<keyword evidence="1" id="KW-0175">Coiled coil</keyword>
<evidence type="ECO:0000313" key="3">
    <source>
        <dbReference type="EMBL" id="EGG01237.1"/>
    </source>
</evidence>
<dbReference type="RefSeq" id="XP_007415587.1">
    <property type="nucleotide sequence ID" value="XM_007415525.1"/>
</dbReference>
<dbReference type="STRING" id="747676.F4S2A4"/>
<dbReference type="OrthoDB" id="312015at2759"/>
<evidence type="ECO:0000256" key="1">
    <source>
        <dbReference type="SAM" id="Coils"/>
    </source>
</evidence>
<evidence type="ECO:0000256" key="2">
    <source>
        <dbReference type="SAM" id="MobiDB-lite"/>
    </source>
</evidence>
<organism evidence="4">
    <name type="scientific">Melampsora larici-populina (strain 98AG31 / pathotype 3-4-7)</name>
    <name type="common">Poplar leaf rust fungus</name>
    <dbReference type="NCBI Taxonomy" id="747676"/>
    <lineage>
        <taxon>Eukaryota</taxon>
        <taxon>Fungi</taxon>
        <taxon>Dikarya</taxon>
        <taxon>Basidiomycota</taxon>
        <taxon>Pucciniomycotina</taxon>
        <taxon>Pucciniomycetes</taxon>
        <taxon>Pucciniales</taxon>
        <taxon>Melampsoraceae</taxon>
        <taxon>Melampsora</taxon>
    </lineage>
</organism>
<name>F4S2A4_MELLP</name>
<gene>
    <name evidence="3" type="ORF">MELLADRAFT_111180</name>
</gene>
<evidence type="ECO:0000313" key="4">
    <source>
        <dbReference type="Proteomes" id="UP000001072"/>
    </source>
</evidence>
<dbReference type="VEuPathDB" id="FungiDB:MELLADRAFT_111180"/>
<dbReference type="InParanoid" id="F4S2A4"/>
<feature type="compositionally biased region" description="Polar residues" evidence="2">
    <location>
        <begin position="606"/>
        <end position="615"/>
    </location>
</feature>
<feature type="compositionally biased region" description="Low complexity" evidence="2">
    <location>
        <begin position="557"/>
        <end position="590"/>
    </location>
</feature>
<dbReference type="AlphaFoldDB" id="F4S2A4"/>
<feature type="compositionally biased region" description="Polar residues" evidence="2">
    <location>
        <begin position="534"/>
        <end position="545"/>
    </location>
</feature>
<feature type="compositionally biased region" description="Low complexity" evidence="2">
    <location>
        <begin position="9"/>
        <end position="20"/>
    </location>
</feature>
<feature type="coiled-coil region" evidence="1">
    <location>
        <begin position="416"/>
        <end position="451"/>
    </location>
</feature>
<proteinExistence type="predicted"/>
<dbReference type="KEGG" id="mlr:MELLADRAFT_111180"/>
<sequence length="615" mass="69107">MSKTDENNPIIPKMTIPTTISNQQPSNKLLEHVSNQLISIGHLRKPLDSNSLQTLDGQEKLFKAIFSLITSHQGVMKRKEDELDKEREMRYEFDRLGRLLEVSQSEKTKSMQLASTNQSKMSAALKALEEEKNSHRKTKEDMNKLINSEKLIRSSCSQEIKRRSQEVEEFQKRMNKLSNSTHQVGKIIIGSQIMSTNSSINGDQHGYPGSESGRKIGLLELELQGAYKVRDKIIGENKELRKYLRLYEKSISDLVDEVKGGDEPSLDVIDEDDEDGQAQQDDGMINDDSTHRIPLTSLFKRMSRFTYELREKVIGLKDLLNESIANNEDIKQKMEMEKTAVSEGYELRIDELGKEIERLKSALVQTEEVVEGWIRAGLNQSNGMMDHGIADDVEESIVIPSKVDNPTTTIATTTTTDSFNSKKREIEETIEKQKRERLMEYEEKQKQILAEIFSPEKPTTTTSTIPNPIINQTIPEENQTSLDSLIVFTKPTNLNKKLKGKEIIGKTKSSSTIKMKKIDVPSTTSRFRREPMIPSSSRSTLNSVLAMTDEKEGKATAAGNEASGSGSSSNPKTKAKAKVTPAVPATATAPSSTRINRFGRLKSRVPLNNRTKAKE</sequence>
<dbReference type="eggNOG" id="ENOG502TJVT">
    <property type="taxonomic scope" value="Eukaryota"/>
</dbReference>
<dbReference type="HOGENOM" id="CLU_444151_0_0_1"/>
<dbReference type="Proteomes" id="UP000001072">
    <property type="component" value="Unassembled WGS sequence"/>
</dbReference>
<feature type="region of interest" description="Disordered" evidence="2">
    <location>
        <begin position="1"/>
        <end position="21"/>
    </location>
</feature>
<feature type="region of interest" description="Disordered" evidence="2">
    <location>
        <begin position="258"/>
        <end position="287"/>
    </location>
</feature>
<dbReference type="GeneID" id="18924301"/>
<accession>F4S2A4</accession>
<dbReference type="EMBL" id="GL883140">
    <property type="protein sequence ID" value="EGG01237.1"/>
    <property type="molecule type" value="Genomic_DNA"/>
</dbReference>
<feature type="compositionally biased region" description="Acidic residues" evidence="2">
    <location>
        <begin position="264"/>
        <end position="276"/>
    </location>
</feature>
<keyword evidence="4" id="KW-1185">Reference proteome</keyword>
<protein>
    <submittedName>
        <fullName evidence="3">Uncharacterized protein</fullName>
    </submittedName>
</protein>
<feature type="coiled-coil region" evidence="1">
    <location>
        <begin position="342"/>
        <end position="369"/>
    </location>
</feature>
<reference evidence="4" key="1">
    <citation type="journal article" date="2011" name="Proc. Natl. Acad. Sci. U.S.A.">
        <title>Obligate biotrophy features unraveled by the genomic analysis of rust fungi.</title>
        <authorList>
            <person name="Duplessis S."/>
            <person name="Cuomo C.A."/>
            <person name="Lin Y.-C."/>
            <person name="Aerts A."/>
            <person name="Tisserant E."/>
            <person name="Veneault-Fourrey C."/>
            <person name="Joly D.L."/>
            <person name="Hacquard S."/>
            <person name="Amselem J."/>
            <person name="Cantarel B.L."/>
            <person name="Chiu R."/>
            <person name="Coutinho P.M."/>
            <person name="Feau N."/>
            <person name="Field M."/>
            <person name="Frey P."/>
            <person name="Gelhaye E."/>
            <person name="Goldberg J."/>
            <person name="Grabherr M.G."/>
            <person name="Kodira C.D."/>
            <person name="Kohler A."/>
            <person name="Kuees U."/>
            <person name="Lindquist E.A."/>
            <person name="Lucas S.M."/>
            <person name="Mago R."/>
            <person name="Mauceli E."/>
            <person name="Morin E."/>
            <person name="Murat C."/>
            <person name="Pangilinan J.L."/>
            <person name="Park R."/>
            <person name="Pearson M."/>
            <person name="Quesneville H."/>
            <person name="Rouhier N."/>
            <person name="Sakthikumar S."/>
            <person name="Salamov A.A."/>
            <person name="Schmutz J."/>
            <person name="Selles B."/>
            <person name="Shapiro H."/>
            <person name="Tanguay P."/>
            <person name="Tuskan G.A."/>
            <person name="Henrissat B."/>
            <person name="Van de Peer Y."/>
            <person name="Rouze P."/>
            <person name="Ellis J.G."/>
            <person name="Dodds P.N."/>
            <person name="Schein J.E."/>
            <person name="Zhong S."/>
            <person name="Hamelin R.C."/>
            <person name="Grigoriev I.V."/>
            <person name="Szabo L.J."/>
            <person name="Martin F."/>
        </authorList>
    </citation>
    <scope>NUCLEOTIDE SEQUENCE [LARGE SCALE GENOMIC DNA]</scope>
    <source>
        <strain evidence="4">98AG31 / pathotype 3-4-7</strain>
    </source>
</reference>